<dbReference type="SMART" id="SM00225">
    <property type="entry name" value="BTB"/>
    <property type="match status" value="1"/>
</dbReference>
<dbReference type="SMART" id="SM00612">
    <property type="entry name" value="Kelch"/>
    <property type="match status" value="6"/>
</dbReference>
<dbReference type="SMART" id="SM00875">
    <property type="entry name" value="BACK"/>
    <property type="match status" value="1"/>
</dbReference>
<accession>A0A336LQB1</accession>
<dbReference type="GO" id="GO:0005737">
    <property type="term" value="C:cytoplasm"/>
    <property type="evidence" value="ECO:0007669"/>
    <property type="project" value="UniProtKB-SubCell"/>
</dbReference>
<dbReference type="FunFam" id="2.120.10.80:FF:000024">
    <property type="entry name" value="Kelch-like ECH-associated protein 1"/>
    <property type="match status" value="1"/>
</dbReference>
<dbReference type="FunFam" id="1.25.40.420:FF:000001">
    <property type="entry name" value="Kelch-like family member 12"/>
    <property type="match status" value="1"/>
</dbReference>
<reference evidence="9" key="1">
    <citation type="submission" date="2018-07" db="EMBL/GenBank/DDBJ databases">
        <authorList>
            <person name="Quirk P.G."/>
            <person name="Krulwich T.A."/>
        </authorList>
    </citation>
    <scope>NUCLEOTIDE SEQUENCE</scope>
</reference>
<dbReference type="Pfam" id="PF01344">
    <property type="entry name" value="Kelch_1"/>
    <property type="match status" value="5"/>
</dbReference>
<evidence type="ECO:0000256" key="1">
    <source>
        <dbReference type="ARBA" id="ARBA00004496"/>
    </source>
</evidence>
<sequence>MKTRIFQSANHQFYSSNMDFCEESMDFGLTSDEISSSKDDTTDMTVFMPNYPKDAIRQMQMMRSNQLLTDVILEVDQELYHCHKIVLSAASPYFKAMFTGGLKECEMNRVKLQGVCPAAMSRIIFFMYSGQVRVTEVDVCQLLTAATMFQVANVIEACCNFLERQLDSSNAIGIAEFAEQHGCDALKQKANQYIERHFTKVCQEEEFLQLSDDQLIKLIRRDQLNVQGERDVYNAVMSWVRYDEDNRYSKIENILSSVRCQLLAPNFIKDQMRTCDVFNRVPRCREYLAKICHEITQHRKPAVKERTPNTTRMIFIAGGYFRHSLDILEAFNVDDKTWVSLQSLRVPRSGLGGAFLQGTFYAVGGRNNTPGSSYDSDWVDRYNPIRETWRPCAPMSVPRNRVGVAVLDELLYALGGSAASDYHDTVEYYDPLDDRWTIVKSMTYKRVGVGVAVVNRLLYAIGGFDGTVRLNTAECYHPENNEWTLINPMKCARSGAGVAAIGQFIYVVGGYDGTRQLSSVERYDTEKGTWEFMSPIRVARSALSLTALDGKLWAMGGYDGANFSTVVEVYDPIRNIWTDGVPLTSGRSGHAAAVIYQPSNITGTDIYEPCPERGGTSGNKQFDPAEGESSNNFNSNKNRSLMFGGSGMFGGAGNCSSADQPCCHENGENCRVTQNNSHVRENVKDDPVPSTSAQQSPNRSRTSPPEDRLRACIQNRRFKQTTNNSISRNNSRQNISRAIDDSFELPYNIDIDLLDFTNRIYYCKRCACNKKLNDSREIMKGKHTCPGAVLKRAVMKLLTNFTLYDNKRGENNRPFKRL</sequence>
<comment type="subcellular location">
    <subcellularLocation>
        <location evidence="1">Cytoplasm</location>
    </subcellularLocation>
</comment>
<dbReference type="PANTHER" id="PTHR45632:SF13">
    <property type="entry name" value="KELCH-LIKE PROTEIN 26"/>
    <property type="match status" value="1"/>
</dbReference>
<dbReference type="EMBL" id="UFQT01000109">
    <property type="protein sequence ID" value="SSX20130.1"/>
    <property type="molecule type" value="Genomic_DNA"/>
</dbReference>
<keyword evidence="5" id="KW-0677">Repeat</keyword>
<feature type="region of interest" description="Disordered" evidence="7">
    <location>
        <begin position="674"/>
        <end position="707"/>
    </location>
</feature>
<dbReference type="InterPro" id="IPR006652">
    <property type="entry name" value="Kelch_1"/>
</dbReference>
<gene>
    <name evidence="9" type="primary">CSON000649</name>
</gene>
<comment type="pathway">
    <text evidence="2">Protein modification; protein ubiquitination.</text>
</comment>
<name>A0A336LQB1_CULSO</name>
<dbReference type="InterPro" id="IPR015915">
    <property type="entry name" value="Kelch-typ_b-propeller"/>
</dbReference>
<feature type="compositionally biased region" description="Basic and acidic residues" evidence="7">
    <location>
        <begin position="678"/>
        <end position="687"/>
    </location>
</feature>
<proteinExistence type="predicted"/>
<dbReference type="GO" id="GO:0003779">
    <property type="term" value="F:actin binding"/>
    <property type="evidence" value="ECO:0007669"/>
    <property type="project" value="UniProtKB-KW"/>
</dbReference>
<evidence type="ECO:0000256" key="3">
    <source>
        <dbReference type="ARBA" id="ARBA00022441"/>
    </source>
</evidence>
<feature type="compositionally biased region" description="Low complexity" evidence="7">
    <location>
        <begin position="629"/>
        <end position="639"/>
    </location>
</feature>
<keyword evidence="4" id="KW-0963">Cytoplasm</keyword>
<dbReference type="Gene3D" id="2.120.10.80">
    <property type="entry name" value="Kelch-type beta propeller"/>
    <property type="match status" value="1"/>
</dbReference>
<dbReference type="AlphaFoldDB" id="A0A336LQB1"/>
<dbReference type="PROSITE" id="PS50097">
    <property type="entry name" value="BTB"/>
    <property type="match status" value="1"/>
</dbReference>
<evidence type="ECO:0000256" key="7">
    <source>
        <dbReference type="SAM" id="MobiDB-lite"/>
    </source>
</evidence>
<organism evidence="9">
    <name type="scientific">Culicoides sonorensis</name>
    <name type="common">Biting midge</name>
    <dbReference type="NCBI Taxonomy" id="179676"/>
    <lineage>
        <taxon>Eukaryota</taxon>
        <taxon>Metazoa</taxon>
        <taxon>Ecdysozoa</taxon>
        <taxon>Arthropoda</taxon>
        <taxon>Hexapoda</taxon>
        <taxon>Insecta</taxon>
        <taxon>Pterygota</taxon>
        <taxon>Neoptera</taxon>
        <taxon>Endopterygota</taxon>
        <taxon>Diptera</taxon>
        <taxon>Nematocera</taxon>
        <taxon>Chironomoidea</taxon>
        <taxon>Ceratopogonidae</taxon>
        <taxon>Ceratopogoninae</taxon>
        <taxon>Culicoides</taxon>
        <taxon>Monoculicoides</taxon>
    </lineage>
</organism>
<dbReference type="InterPro" id="IPR011705">
    <property type="entry name" value="BACK"/>
</dbReference>
<dbReference type="Pfam" id="PF07707">
    <property type="entry name" value="BACK"/>
    <property type="match status" value="1"/>
</dbReference>
<evidence type="ECO:0000259" key="8">
    <source>
        <dbReference type="PROSITE" id="PS50097"/>
    </source>
</evidence>
<evidence type="ECO:0000256" key="5">
    <source>
        <dbReference type="ARBA" id="ARBA00022737"/>
    </source>
</evidence>
<dbReference type="InterPro" id="IPR000210">
    <property type="entry name" value="BTB/POZ_dom"/>
</dbReference>
<evidence type="ECO:0000313" key="9">
    <source>
        <dbReference type="EMBL" id="SSX20130.1"/>
    </source>
</evidence>
<keyword evidence="6" id="KW-0833">Ubl conjugation pathway</keyword>
<dbReference type="Gene3D" id="3.30.710.10">
    <property type="entry name" value="Potassium Channel Kv1.1, Chain A"/>
    <property type="match status" value="1"/>
</dbReference>
<feature type="compositionally biased region" description="Polar residues" evidence="7">
    <location>
        <begin position="689"/>
        <end position="703"/>
    </location>
</feature>
<dbReference type="SUPFAM" id="SSF117281">
    <property type="entry name" value="Kelch motif"/>
    <property type="match status" value="2"/>
</dbReference>
<dbReference type="Gene3D" id="1.25.40.420">
    <property type="match status" value="1"/>
</dbReference>
<dbReference type="Pfam" id="PF00651">
    <property type="entry name" value="BTB"/>
    <property type="match status" value="1"/>
</dbReference>
<dbReference type="InterPro" id="IPR011333">
    <property type="entry name" value="SKP1/BTB/POZ_sf"/>
</dbReference>
<feature type="region of interest" description="Disordered" evidence="7">
    <location>
        <begin position="605"/>
        <end position="639"/>
    </location>
</feature>
<keyword evidence="3" id="KW-0880">Kelch repeat</keyword>
<dbReference type="PANTHER" id="PTHR45632">
    <property type="entry name" value="LD33804P"/>
    <property type="match status" value="1"/>
</dbReference>
<evidence type="ECO:0000256" key="2">
    <source>
        <dbReference type="ARBA" id="ARBA00004906"/>
    </source>
</evidence>
<protein>
    <submittedName>
        <fullName evidence="9">CSON000649 protein</fullName>
    </submittedName>
</protein>
<dbReference type="SUPFAM" id="SSF54695">
    <property type="entry name" value="POZ domain"/>
    <property type="match status" value="1"/>
</dbReference>
<feature type="domain" description="BTB" evidence="8">
    <location>
        <begin position="69"/>
        <end position="136"/>
    </location>
</feature>
<dbReference type="VEuPathDB" id="VectorBase:CSON000649"/>
<evidence type="ECO:0000256" key="6">
    <source>
        <dbReference type="ARBA" id="ARBA00022786"/>
    </source>
</evidence>
<evidence type="ECO:0000256" key="4">
    <source>
        <dbReference type="ARBA" id="ARBA00022490"/>
    </source>
</evidence>